<evidence type="ECO:0000313" key="2">
    <source>
        <dbReference type="EMBL" id="PHO16510.1"/>
    </source>
</evidence>
<gene>
    <name evidence="1" type="ORF">AMRN_2085</name>
    <name evidence="3" type="ORF">B0F89_11557</name>
    <name evidence="2" type="ORF">CPH92_01130</name>
</gene>
<proteinExistence type="predicted"/>
<reference evidence="2" key="2">
    <citation type="submission" date="2017-09" db="EMBL/GenBank/DDBJ databases">
        <authorList>
            <person name="Perez-Cataluna A."/>
            <person name="Figueras M.J."/>
            <person name="Salas-Masso N."/>
        </authorList>
    </citation>
    <scope>NUCLEOTIDE SEQUENCE</scope>
    <source>
        <strain evidence="2">CECT 7727</strain>
    </source>
</reference>
<dbReference type="STRING" id="505249.SAMN06295997_12252"/>
<evidence type="ECO:0000313" key="5">
    <source>
        <dbReference type="Proteomes" id="UP000239861"/>
    </source>
</evidence>
<protein>
    <submittedName>
        <fullName evidence="3">Uncharacterized protein</fullName>
    </submittedName>
</protein>
<evidence type="ECO:0000313" key="1">
    <source>
        <dbReference type="EMBL" id="AXX87800.1"/>
    </source>
</evidence>
<dbReference type="EMBL" id="PTIW01000015">
    <property type="protein sequence ID" value="PPK60888.1"/>
    <property type="molecule type" value="Genomic_DNA"/>
</dbReference>
<dbReference type="Proteomes" id="UP000264693">
    <property type="component" value="Chromosome"/>
</dbReference>
<accession>A0A1T5CKR7</accession>
<keyword evidence="4" id="KW-1185">Reference proteome</keyword>
<evidence type="ECO:0000313" key="6">
    <source>
        <dbReference type="Proteomes" id="UP000264693"/>
    </source>
</evidence>
<dbReference type="AlphaFoldDB" id="A0A1T5CKR7"/>
<sequence length="91" mass="11047">MQYHDLELKHIASVDDKRYFISTIKMHVRHTWLNQHDNVYVYETMIFKKEKNKVLYLEPIYTKRYDAYDKAISGHQEAIENIKNIVNKSKD</sequence>
<dbReference type="EMBL" id="CP032101">
    <property type="protein sequence ID" value="AXX87800.1"/>
    <property type="molecule type" value="Genomic_DNA"/>
</dbReference>
<name>A0A1T5CKR7_9BACT</name>
<reference evidence="1 6" key="4">
    <citation type="submission" date="2018-08" db="EMBL/GenBank/DDBJ databases">
        <title>Complete genome of the Arcobacter marinus type strain JCM 15502.</title>
        <authorList>
            <person name="Miller W.G."/>
            <person name="Yee E."/>
            <person name="Huynh S."/>
            <person name="Parker C.T."/>
        </authorList>
    </citation>
    <scope>NUCLEOTIDE SEQUENCE [LARGE SCALE GENOMIC DNA]</scope>
    <source>
        <strain evidence="1 6">JCM 15502</strain>
    </source>
</reference>
<dbReference type="EMBL" id="NXAO01000005">
    <property type="protein sequence ID" value="PHO16510.1"/>
    <property type="molecule type" value="Genomic_DNA"/>
</dbReference>
<evidence type="ECO:0000313" key="3">
    <source>
        <dbReference type="EMBL" id="PPK60888.1"/>
    </source>
</evidence>
<dbReference type="RefSeq" id="WP_079579078.1">
    <property type="nucleotide sequence ID" value="NZ_CP032101.1"/>
</dbReference>
<dbReference type="Proteomes" id="UP000224740">
    <property type="component" value="Unassembled WGS sequence"/>
</dbReference>
<evidence type="ECO:0000313" key="4">
    <source>
        <dbReference type="Proteomes" id="UP000224740"/>
    </source>
</evidence>
<dbReference type="Proteomes" id="UP000239861">
    <property type="component" value="Unassembled WGS sequence"/>
</dbReference>
<reference evidence="4" key="1">
    <citation type="submission" date="2017-09" db="EMBL/GenBank/DDBJ databases">
        <title>Arcobacter canalis sp. nov., a new species isolated from a water canal contaminated with urban sewage.</title>
        <authorList>
            <person name="Perez-Cataluna A."/>
            <person name="Salas-Masso N."/>
            <person name="Figueras M.J."/>
        </authorList>
    </citation>
    <scope>NUCLEOTIDE SEQUENCE [LARGE SCALE GENOMIC DNA]</scope>
    <source>
        <strain evidence="4">CECT 7727</strain>
    </source>
</reference>
<organism evidence="3 5">
    <name type="scientific">Malaciobacter marinus</name>
    <dbReference type="NCBI Taxonomy" id="505249"/>
    <lineage>
        <taxon>Bacteria</taxon>
        <taxon>Pseudomonadati</taxon>
        <taxon>Campylobacterota</taxon>
        <taxon>Epsilonproteobacteria</taxon>
        <taxon>Campylobacterales</taxon>
        <taxon>Arcobacteraceae</taxon>
        <taxon>Malaciobacter</taxon>
    </lineage>
</organism>
<reference evidence="3 5" key="3">
    <citation type="submission" date="2018-02" db="EMBL/GenBank/DDBJ databases">
        <title>Subsurface microbial communities from deep shales in Ohio and West Virginia, USA.</title>
        <authorList>
            <person name="Wrighton K."/>
        </authorList>
    </citation>
    <scope>NUCLEOTIDE SEQUENCE [LARGE SCALE GENOMIC DNA]</scope>
    <source>
        <strain evidence="3 5">MARC-MIP3H16</strain>
    </source>
</reference>
<dbReference type="KEGG" id="amar:AMRN_2085"/>